<dbReference type="AlphaFoldDB" id="A0A5B8IAM1"/>
<keyword evidence="3" id="KW-1185">Reference proteome</keyword>
<dbReference type="GO" id="GO:0006744">
    <property type="term" value="P:ubiquinone biosynthetic process"/>
    <property type="evidence" value="ECO:0007669"/>
    <property type="project" value="UniProtKB-UniRule"/>
</dbReference>
<feature type="binding site" evidence="1">
    <location>
        <position position="193"/>
    </location>
    <ligand>
        <name>[4Fe-4S] cluster</name>
        <dbReference type="ChEBI" id="CHEBI:49883"/>
    </ligand>
</feature>
<comment type="pathway">
    <text evidence="1">Cofactor biosynthesis; ubiquinone biosynthesis.</text>
</comment>
<dbReference type="STRING" id="568768.GCA_000406125_00606"/>
<dbReference type="PANTHER" id="PTHR30217">
    <property type="entry name" value="PEPTIDASE U32 FAMILY"/>
    <property type="match status" value="1"/>
</dbReference>
<dbReference type="OrthoDB" id="8523349at2"/>
<reference evidence="2 3" key="1">
    <citation type="journal article" date="2019" name="Environ. Microbiol.">
        <title>The phytopathogenic nature of Dickeya aquatica 174/2 and the dynamic early evolution of Dickeya pathogenicity.</title>
        <authorList>
            <person name="Duprey A."/>
            <person name="Taib N."/>
            <person name="Leonard S."/>
            <person name="Garin T."/>
            <person name="Flandrois J.P."/>
            <person name="Nasser W."/>
            <person name="Brochier-Armanet C."/>
            <person name="Reverchon S."/>
        </authorList>
    </citation>
    <scope>NUCLEOTIDE SEQUENCE [LARGE SCALE GENOMIC DNA]</scope>
    <source>
        <strain evidence="2 3">NCPPB 569</strain>
    </source>
</reference>
<dbReference type="KEGG" id="dic:Dpoa569_0003344"/>
<keyword evidence="1" id="KW-0479">Metal-binding</keyword>
<dbReference type="InterPro" id="IPR051454">
    <property type="entry name" value="RNA/ubiquinone_mod_enzymes"/>
</dbReference>
<dbReference type="PANTHER" id="PTHR30217:SF11">
    <property type="entry name" value="UBIQUINONE BIOSYNTHESIS PROTEIN UBIV"/>
    <property type="match status" value="1"/>
</dbReference>
<dbReference type="GO" id="GO:0046872">
    <property type="term" value="F:metal ion binding"/>
    <property type="evidence" value="ECO:0007669"/>
    <property type="project" value="UniProtKB-KW"/>
</dbReference>
<dbReference type="NCBIfam" id="NF011991">
    <property type="entry name" value="PRK15447.1"/>
    <property type="match status" value="1"/>
</dbReference>
<keyword evidence="1" id="KW-0411">Iron-sulfur</keyword>
<dbReference type="Proteomes" id="UP000320591">
    <property type="component" value="Chromosome"/>
</dbReference>
<protein>
    <recommendedName>
        <fullName evidence="1">Ubiquinone biosynthesis protein UbiV</fullName>
    </recommendedName>
</protein>
<sequence length="292" mass="33021">MKYSLGALLYYWPKADIETFYRAAITSSADIIYLGETVCSKRRGMKVGDWLTLAREVAASGKQVVMSTLALLQAPSELTELKKYVENGEFLLEANDLGAVNMAAERSLPFVAGHALNCYNAYTLRLLHKQGMMRWCMPVELSRDWLQNLLSQCDDLGFRHQFEVEVLSYGHLPLAYSARCFTARSENRPKDECETCCIQYPQGRQMLSQENQQVFVLNGIQTQSGYCYNLGNDLSSMEGLVDIVRLSPQGPDTLAMLDRFRANQHGEQPLTLENQQDCNGYWRRVAGLELVS</sequence>
<keyword evidence="1" id="KW-0004">4Fe-4S</keyword>
<comment type="cofactor">
    <cofactor evidence="1">
        <name>[4Fe-4S] cluster</name>
        <dbReference type="ChEBI" id="CHEBI:49883"/>
    </cofactor>
</comment>
<feature type="binding site" evidence="1">
    <location>
        <position position="180"/>
    </location>
    <ligand>
        <name>[4Fe-4S] cluster</name>
        <dbReference type="ChEBI" id="CHEBI:49883"/>
    </ligand>
</feature>
<evidence type="ECO:0000313" key="2">
    <source>
        <dbReference type="EMBL" id="QDX31334.1"/>
    </source>
</evidence>
<dbReference type="InterPro" id="IPR043693">
    <property type="entry name" value="UbiV"/>
</dbReference>
<evidence type="ECO:0000313" key="3">
    <source>
        <dbReference type="Proteomes" id="UP000320591"/>
    </source>
</evidence>
<dbReference type="Pfam" id="PF01136">
    <property type="entry name" value="Peptidase_U32"/>
    <property type="match status" value="1"/>
</dbReference>
<accession>A0A5B8IAM1</accession>
<feature type="binding site" evidence="1">
    <location>
        <position position="197"/>
    </location>
    <ligand>
        <name>[4Fe-4S] cluster</name>
        <dbReference type="ChEBI" id="CHEBI:49883"/>
    </ligand>
</feature>
<dbReference type="InterPro" id="IPR001539">
    <property type="entry name" value="Peptidase_U32"/>
</dbReference>
<comment type="similarity">
    <text evidence="1">Belongs to the peptidase U32 family. UbiV subfamily.</text>
</comment>
<dbReference type="GO" id="GO:0051539">
    <property type="term" value="F:4 iron, 4 sulfur cluster binding"/>
    <property type="evidence" value="ECO:0007669"/>
    <property type="project" value="UniProtKB-UniRule"/>
</dbReference>
<feature type="binding site" evidence="1">
    <location>
        <position position="39"/>
    </location>
    <ligand>
        <name>[4Fe-4S] cluster</name>
        <dbReference type="ChEBI" id="CHEBI:49883"/>
    </ligand>
</feature>
<keyword evidence="1" id="KW-0408">Iron</keyword>
<name>A0A5B8IAM1_9GAMM</name>
<organism evidence="2 3">
    <name type="scientific">Dickeya poaceiphila</name>
    <dbReference type="NCBI Taxonomy" id="568768"/>
    <lineage>
        <taxon>Bacteria</taxon>
        <taxon>Pseudomonadati</taxon>
        <taxon>Pseudomonadota</taxon>
        <taxon>Gammaproteobacteria</taxon>
        <taxon>Enterobacterales</taxon>
        <taxon>Pectobacteriaceae</taxon>
        <taxon>Dickeya</taxon>
    </lineage>
</organism>
<dbReference type="RefSeq" id="WP_042868524.1">
    <property type="nucleotide sequence ID" value="NZ_CM001975.1"/>
</dbReference>
<keyword evidence="1" id="KW-0831">Ubiquinone biosynthesis</keyword>
<gene>
    <name evidence="1" type="primary">ubiV</name>
    <name evidence="2" type="ORF">Dpoa569_0003344</name>
</gene>
<dbReference type="EMBL" id="CP042220">
    <property type="protein sequence ID" value="QDX31334.1"/>
    <property type="molecule type" value="Genomic_DNA"/>
</dbReference>
<proteinExistence type="inferred from homology"/>
<comment type="subunit">
    <text evidence="1">Forms a heterodimer with UbiU.</text>
</comment>
<dbReference type="HAMAP" id="MF_02233">
    <property type="entry name" value="UbiV"/>
    <property type="match status" value="1"/>
</dbReference>
<comment type="function">
    <text evidence="1">Required for O(2)-independent ubiquinone (coenzyme Q) biosynthesis. Together with UbiU, is essential for the C6-hydroxylation reaction in the oxygen-independent ubiquinone biosynthesis pathway.</text>
</comment>
<dbReference type="UniPathway" id="UPA00232"/>
<evidence type="ECO:0000256" key="1">
    <source>
        <dbReference type="HAMAP-Rule" id="MF_02233"/>
    </source>
</evidence>